<sequence>MAFVCPPKEFAEQKLKDLRNIRDAIETLEKSMVVGVKPLCVPTLQPIADYPTPTKPCNHCCAALPDPPPKPKQQTPDVMVCYKICPATVPEPEESPKIKCNGRDRTNNLKATKSRELRAGILYTGCDCCKWAGLQDDCPRTGCHGSPECLTNPPTCSASRFCYGKHLGKKKQKKRQGRSSSKPRAQTKQYFKCFPAIIQDPLVLIEKL</sequence>
<keyword evidence="2" id="KW-1185">Reference proteome</keyword>
<name>A0ABM5K9I2_DIAVI</name>
<protein>
    <submittedName>
        <fullName evidence="1">Uncharacterized protein</fullName>
    </submittedName>
</protein>
<reference evidence="1" key="1">
    <citation type="submission" date="2025-05" db="UniProtKB">
        <authorList>
            <consortium name="EnsemblMetazoa"/>
        </authorList>
    </citation>
    <scope>IDENTIFICATION</scope>
</reference>
<evidence type="ECO:0000313" key="2">
    <source>
        <dbReference type="Proteomes" id="UP001652700"/>
    </source>
</evidence>
<dbReference type="GeneID" id="126884738"/>
<dbReference type="EnsemblMetazoa" id="XM_050650892.1">
    <property type="protein sequence ID" value="XP_050506849.1"/>
    <property type="gene ID" value="LOC126884738"/>
</dbReference>
<accession>A0ABM5K9I2</accession>
<dbReference type="Proteomes" id="UP001652700">
    <property type="component" value="Unplaced"/>
</dbReference>
<evidence type="ECO:0000313" key="1">
    <source>
        <dbReference type="EnsemblMetazoa" id="XP_050506849.1"/>
    </source>
</evidence>
<dbReference type="RefSeq" id="XP_050506849.1">
    <property type="nucleotide sequence ID" value="XM_050650892.1"/>
</dbReference>
<dbReference type="EnsemblMetazoa" id="XM_050650891.1">
    <property type="protein sequence ID" value="XP_050506848.1"/>
    <property type="gene ID" value="LOC126884738"/>
</dbReference>
<proteinExistence type="predicted"/>
<dbReference type="RefSeq" id="XP_050506848.1">
    <property type="nucleotide sequence ID" value="XM_050650891.1"/>
</dbReference>
<organism evidence="1 2">
    <name type="scientific">Diabrotica virgifera virgifera</name>
    <name type="common">western corn rootworm</name>
    <dbReference type="NCBI Taxonomy" id="50390"/>
    <lineage>
        <taxon>Eukaryota</taxon>
        <taxon>Metazoa</taxon>
        <taxon>Ecdysozoa</taxon>
        <taxon>Arthropoda</taxon>
        <taxon>Hexapoda</taxon>
        <taxon>Insecta</taxon>
        <taxon>Pterygota</taxon>
        <taxon>Neoptera</taxon>
        <taxon>Endopterygota</taxon>
        <taxon>Coleoptera</taxon>
        <taxon>Polyphaga</taxon>
        <taxon>Cucujiformia</taxon>
        <taxon>Chrysomeloidea</taxon>
        <taxon>Chrysomelidae</taxon>
        <taxon>Galerucinae</taxon>
        <taxon>Diabroticina</taxon>
        <taxon>Diabroticites</taxon>
        <taxon>Diabrotica</taxon>
    </lineage>
</organism>